<gene>
    <name evidence="1" type="ORF">NS506_00001</name>
</gene>
<dbReference type="AlphaFoldDB" id="A0ABC8AIQ0"/>
<accession>A0ABC8AIQ0</accession>
<organism evidence="1 2">
    <name type="scientific">Nocardia seriolae</name>
    <dbReference type="NCBI Taxonomy" id="37332"/>
    <lineage>
        <taxon>Bacteria</taxon>
        <taxon>Bacillati</taxon>
        <taxon>Actinomycetota</taxon>
        <taxon>Actinomycetes</taxon>
        <taxon>Mycobacteriales</taxon>
        <taxon>Nocardiaceae</taxon>
        <taxon>Nocardia</taxon>
    </lineage>
</organism>
<evidence type="ECO:0008006" key="3">
    <source>
        <dbReference type="Google" id="ProtNLM"/>
    </source>
</evidence>
<name>A0ABC8AIQ0_9NOCA</name>
<protein>
    <recommendedName>
        <fullName evidence="3">NAD-specific glutamate dehydrogenase</fullName>
    </recommendedName>
</protein>
<proteinExistence type="predicted"/>
<dbReference type="AntiFam" id="ANF00072">
    <property type="entry name" value="Shadow ORF (opposite TypA)"/>
</dbReference>
<dbReference type="KEGG" id="nsr:NS506_00001"/>
<evidence type="ECO:0000313" key="2">
    <source>
        <dbReference type="Proteomes" id="UP000180166"/>
    </source>
</evidence>
<reference evidence="1 2" key="1">
    <citation type="submission" date="2016-10" db="EMBL/GenBank/DDBJ databases">
        <title>Genome sequence of Nocardia seriolae strain EM150506, isolated from Anguila japonica.</title>
        <authorList>
            <person name="Han H.-J."/>
        </authorList>
    </citation>
    <scope>NUCLEOTIDE SEQUENCE [LARGE SCALE GENOMIC DNA]</scope>
    <source>
        <strain evidence="1 2">EM150506</strain>
    </source>
</reference>
<dbReference type="EMBL" id="CP017839">
    <property type="protein sequence ID" value="APA94092.1"/>
    <property type="molecule type" value="Genomic_DNA"/>
</dbReference>
<sequence length="310" mass="33132">MDDLVFLVRHVAVGAAVVQRGRQVVDDRVEHGLHALVLERGTAQHRVELGVDGHLANRALDLLDRELLAAEELLQQRLIGLGDGLQQLLAVLLGALLEVGRDLDDLVLLAELGLALPDLGVHLDQVDDALELVLGADRQLDDQRLRAQAVDDGLDGEVEVGAQLVHLVDEADARDVVLVGLAPDLLGLGLDAFLAIEHRDGAVEDAQRTLDLDREVHVAGGVDDVDLVVFPETGRRGRRDGDAAFLLLRHPVHGGGAVVHLTDLVGDTGVEEDAFGSRRLTGIDVGHDADVADLVQVGEHVLCHGNLPRS</sequence>
<dbReference type="Proteomes" id="UP000180166">
    <property type="component" value="Chromosome"/>
</dbReference>
<evidence type="ECO:0000313" key="1">
    <source>
        <dbReference type="EMBL" id="APA94092.1"/>
    </source>
</evidence>